<evidence type="ECO:0000259" key="11">
    <source>
        <dbReference type="Pfam" id="PF02581"/>
    </source>
</evidence>
<dbReference type="NCBIfam" id="NF000741">
    <property type="entry name" value="PRK00043.3-5"/>
    <property type="match status" value="1"/>
</dbReference>
<evidence type="ECO:0000256" key="6">
    <source>
        <dbReference type="ARBA" id="ARBA00022977"/>
    </source>
</evidence>
<accession>A0ABQ2MCK0</accession>
<feature type="binding site" evidence="10">
    <location>
        <begin position="42"/>
        <end position="46"/>
    </location>
    <ligand>
        <name>4-amino-2-methyl-5-(diphosphooxymethyl)pyrimidine</name>
        <dbReference type="ChEBI" id="CHEBI:57841"/>
    </ligand>
</feature>
<evidence type="ECO:0000313" key="12">
    <source>
        <dbReference type="EMBL" id="GGO49525.1"/>
    </source>
</evidence>
<dbReference type="Proteomes" id="UP000642509">
    <property type="component" value="Unassembled WGS sequence"/>
</dbReference>
<evidence type="ECO:0000256" key="7">
    <source>
        <dbReference type="ARBA" id="ARBA00047334"/>
    </source>
</evidence>
<comment type="catalytic activity">
    <reaction evidence="8 10">
        <text>2-(2-carboxy-4-methylthiazol-5-yl)ethyl phosphate + 4-amino-2-methyl-5-(diphosphooxymethyl)pyrimidine + 2 H(+) = thiamine phosphate + CO2 + diphosphate</text>
        <dbReference type="Rhea" id="RHEA:47848"/>
        <dbReference type="ChEBI" id="CHEBI:15378"/>
        <dbReference type="ChEBI" id="CHEBI:16526"/>
        <dbReference type="ChEBI" id="CHEBI:33019"/>
        <dbReference type="ChEBI" id="CHEBI:37575"/>
        <dbReference type="ChEBI" id="CHEBI:57841"/>
        <dbReference type="ChEBI" id="CHEBI:62890"/>
        <dbReference type="EC" id="2.5.1.3"/>
    </reaction>
</comment>
<dbReference type="HAMAP" id="MF_00097">
    <property type="entry name" value="TMP_synthase"/>
    <property type="match status" value="1"/>
</dbReference>
<feature type="domain" description="Thiamine phosphate synthase/TenI" evidence="11">
    <location>
        <begin position="15"/>
        <end position="202"/>
    </location>
</feature>
<feature type="binding site" evidence="10">
    <location>
        <begin position="148"/>
        <end position="150"/>
    </location>
    <ligand>
        <name>2-[(2R,5Z)-2-carboxy-4-methylthiazol-5(2H)-ylidene]ethyl phosphate</name>
        <dbReference type="ChEBI" id="CHEBI:62899"/>
    </ligand>
</feature>
<comment type="cofactor">
    <cofactor evidence="10">
        <name>Mg(2+)</name>
        <dbReference type="ChEBI" id="CHEBI:18420"/>
    </cofactor>
    <text evidence="10">Binds 1 Mg(2+) ion per subunit.</text>
</comment>
<feature type="binding site" evidence="10">
    <location>
        <position position="76"/>
    </location>
    <ligand>
        <name>4-amino-2-methyl-5-(diphosphooxymethyl)pyrimidine</name>
        <dbReference type="ChEBI" id="CHEBI:57841"/>
    </ligand>
</feature>
<feature type="binding site" evidence="10">
    <location>
        <position position="120"/>
    </location>
    <ligand>
        <name>4-amino-2-methyl-5-(diphosphooxymethyl)pyrimidine</name>
        <dbReference type="ChEBI" id="CHEBI:57841"/>
    </ligand>
</feature>
<protein>
    <recommendedName>
        <fullName evidence="10">Thiamine-phosphate synthase</fullName>
        <shortName evidence="10">TP synthase</shortName>
        <shortName evidence="10">TPS</shortName>
        <ecNumber evidence="10">2.5.1.3</ecNumber>
    </recommendedName>
    <alternativeName>
        <fullName evidence="10">Thiamine-phosphate pyrophosphorylase</fullName>
        <shortName evidence="10">TMP pyrophosphorylase</shortName>
        <shortName evidence="10">TMP-PPase</shortName>
    </alternativeName>
</protein>
<dbReference type="PANTHER" id="PTHR20857:SF15">
    <property type="entry name" value="THIAMINE-PHOSPHATE SYNTHASE"/>
    <property type="match status" value="1"/>
</dbReference>
<evidence type="ECO:0000256" key="3">
    <source>
        <dbReference type="ARBA" id="ARBA00022679"/>
    </source>
</evidence>
<dbReference type="RefSeq" id="WP_188807117.1">
    <property type="nucleotide sequence ID" value="NZ_BAAAOU010000014.1"/>
</dbReference>
<evidence type="ECO:0000256" key="1">
    <source>
        <dbReference type="ARBA" id="ARBA00003814"/>
    </source>
</evidence>
<dbReference type="PANTHER" id="PTHR20857">
    <property type="entry name" value="THIAMINE-PHOSPHATE PYROPHOSPHORYLASE"/>
    <property type="match status" value="1"/>
</dbReference>
<reference evidence="13" key="1">
    <citation type="journal article" date="2019" name="Int. J. Syst. Evol. Microbiol.">
        <title>The Global Catalogue of Microorganisms (GCM) 10K type strain sequencing project: providing services to taxonomists for standard genome sequencing and annotation.</title>
        <authorList>
            <consortium name="The Broad Institute Genomics Platform"/>
            <consortium name="The Broad Institute Genome Sequencing Center for Infectious Disease"/>
            <person name="Wu L."/>
            <person name="Ma J."/>
        </authorList>
    </citation>
    <scope>NUCLEOTIDE SEQUENCE [LARGE SCALE GENOMIC DNA]</scope>
    <source>
        <strain evidence="13">CGMCC 1.7064</strain>
    </source>
</reference>
<proteinExistence type="inferred from homology"/>
<evidence type="ECO:0000256" key="10">
    <source>
        <dbReference type="HAMAP-Rule" id="MF_00097"/>
    </source>
</evidence>
<dbReference type="NCBIfam" id="NF000740">
    <property type="entry name" value="PRK00043.3-4"/>
    <property type="match status" value="1"/>
</dbReference>
<keyword evidence="3 10" id="KW-0808">Transferase</keyword>
<dbReference type="EC" id="2.5.1.3" evidence="10"/>
<evidence type="ECO:0000313" key="13">
    <source>
        <dbReference type="Proteomes" id="UP000642509"/>
    </source>
</evidence>
<comment type="similarity">
    <text evidence="10">Belongs to the thiamine-phosphate synthase family.</text>
</comment>
<evidence type="ECO:0000256" key="9">
    <source>
        <dbReference type="ARBA" id="ARBA00047883"/>
    </source>
</evidence>
<dbReference type="InterPro" id="IPR034291">
    <property type="entry name" value="TMP_synthase"/>
</dbReference>
<dbReference type="SUPFAM" id="SSF51391">
    <property type="entry name" value="Thiamin phosphate synthase"/>
    <property type="match status" value="1"/>
</dbReference>
<dbReference type="InterPro" id="IPR022998">
    <property type="entry name" value="ThiamineP_synth_TenI"/>
</dbReference>
<evidence type="ECO:0000256" key="2">
    <source>
        <dbReference type="ARBA" id="ARBA00005165"/>
    </source>
</evidence>
<evidence type="ECO:0000256" key="5">
    <source>
        <dbReference type="ARBA" id="ARBA00022842"/>
    </source>
</evidence>
<dbReference type="Gene3D" id="3.20.20.70">
    <property type="entry name" value="Aldolase class I"/>
    <property type="match status" value="1"/>
</dbReference>
<feature type="binding site" evidence="10">
    <location>
        <position position="101"/>
    </location>
    <ligand>
        <name>Mg(2+)</name>
        <dbReference type="ChEBI" id="CHEBI:18420"/>
    </ligand>
</feature>
<feature type="binding site" evidence="10">
    <location>
        <position position="151"/>
    </location>
    <ligand>
        <name>4-amino-2-methyl-5-(diphosphooxymethyl)pyrimidine</name>
        <dbReference type="ChEBI" id="CHEBI:57841"/>
    </ligand>
</feature>
<evidence type="ECO:0000256" key="4">
    <source>
        <dbReference type="ARBA" id="ARBA00022723"/>
    </source>
</evidence>
<keyword evidence="13" id="KW-1185">Reference proteome</keyword>
<organism evidence="12 13">
    <name type="scientific">Citricoccus zhacaiensis</name>
    <dbReference type="NCBI Taxonomy" id="489142"/>
    <lineage>
        <taxon>Bacteria</taxon>
        <taxon>Bacillati</taxon>
        <taxon>Actinomycetota</taxon>
        <taxon>Actinomycetes</taxon>
        <taxon>Micrococcales</taxon>
        <taxon>Micrococcaceae</taxon>
        <taxon>Citricoccus</taxon>
    </lineage>
</organism>
<dbReference type="Pfam" id="PF02581">
    <property type="entry name" value="TMP-TENI"/>
    <property type="match status" value="1"/>
</dbReference>
<dbReference type="InterPro" id="IPR036206">
    <property type="entry name" value="ThiamineP_synth_sf"/>
</dbReference>
<keyword evidence="4 10" id="KW-0479">Metal-binding</keyword>
<comment type="catalytic activity">
    <reaction evidence="9 10">
        <text>2-[(2R,5Z)-2-carboxy-4-methylthiazol-5(2H)-ylidene]ethyl phosphate + 4-amino-2-methyl-5-(diphosphooxymethyl)pyrimidine + 2 H(+) = thiamine phosphate + CO2 + diphosphate</text>
        <dbReference type="Rhea" id="RHEA:47844"/>
        <dbReference type="ChEBI" id="CHEBI:15378"/>
        <dbReference type="ChEBI" id="CHEBI:16526"/>
        <dbReference type="ChEBI" id="CHEBI:33019"/>
        <dbReference type="ChEBI" id="CHEBI:37575"/>
        <dbReference type="ChEBI" id="CHEBI:57841"/>
        <dbReference type="ChEBI" id="CHEBI:62899"/>
        <dbReference type="EC" id="2.5.1.3"/>
    </reaction>
</comment>
<sequence>MRAGDSAREPLDLRCYLVTSGTGRRTVEVAAAAAGAGAGVVQVRAKDASAADLLELTCAVAEAVRAANPATRVLVDDRADVAFAARARGAAVHGVHLGQDDLPVAAARELLGPEAVIGVTTGTLELVRAAEELRGVIDYVGAGPFRPTPTKDSGREPLGVSGYGPLVAATELPIVAIGSVTAADAAALAGTGVAGVALVRALMETEDPGAVVRKVLAGFAGRQDRQSQLTRRSAPIPHFEGKDYW</sequence>
<gene>
    <name evidence="10 12" type="primary">thiE</name>
    <name evidence="12" type="ORF">GCM10010977_31610</name>
</gene>
<comment type="function">
    <text evidence="1 10">Condenses 4-methyl-5-(beta-hydroxyethyl)thiazole monophosphate (THZ-P) and 2-methyl-4-amino-5-hydroxymethyl pyrimidine pyrophosphate (HMP-PP) to form thiamine monophosphate (TMP).</text>
</comment>
<comment type="pathway">
    <text evidence="2 10">Cofactor biosynthesis; thiamine diphosphate biosynthesis; thiamine phosphate from 4-amino-2-methyl-5-diphosphomethylpyrimidine and 4-methyl-5-(2-phosphoethyl)-thiazole: step 1/1.</text>
</comment>
<dbReference type="EMBL" id="BMLQ01000012">
    <property type="protein sequence ID" value="GGO49525.1"/>
    <property type="molecule type" value="Genomic_DNA"/>
</dbReference>
<name>A0ABQ2MCK0_9MICC</name>
<dbReference type="CDD" id="cd00564">
    <property type="entry name" value="TMP_TenI"/>
    <property type="match status" value="1"/>
</dbReference>
<keyword evidence="6 10" id="KW-0784">Thiamine biosynthesis</keyword>
<comment type="catalytic activity">
    <reaction evidence="7 10">
        <text>4-methyl-5-(2-phosphooxyethyl)-thiazole + 4-amino-2-methyl-5-(diphosphooxymethyl)pyrimidine + H(+) = thiamine phosphate + diphosphate</text>
        <dbReference type="Rhea" id="RHEA:22328"/>
        <dbReference type="ChEBI" id="CHEBI:15378"/>
        <dbReference type="ChEBI" id="CHEBI:33019"/>
        <dbReference type="ChEBI" id="CHEBI:37575"/>
        <dbReference type="ChEBI" id="CHEBI:57841"/>
        <dbReference type="ChEBI" id="CHEBI:58296"/>
        <dbReference type="EC" id="2.5.1.3"/>
    </reaction>
</comment>
<comment type="caution">
    <text evidence="10">Lacks conserved residue(s) required for the propagation of feature annotation.</text>
</comment>
<comment type="caution">
    <text evidence="12">The sequence shown here is derived from an EMBL/GenBank/DDBJ whole genome shotgun (WGS) entry which is preliminary data.</text>
</comment>
<keyword evidence="5 10" id="KW-0460">Magnesium</keyword>
<dbReference type="InterPro" id="IPR013785">
    <property type="entry name" value="Aldolase_TIM"/>
</dbReference>
<evidence type="ECO:0000256" key="8">
    <source>
        <dbReference type="ARBA" id="ARBA00047851"/>
    </source>
</evidence>
<feature type="binding site" evidence="10">
    <location>
        <position position="77"/>
    </location>
    <ligand>
        <name>Mg(2+)</name>
        <dbReference type="ChEBI" id="CHEBI:18420"/>
    </ligand>
</feature>